<reference evidence="1" key="1">
    <citation type="submission" date="2020-06" db="EMBL/GenBank/DDBJ databases">
        <authorList>
            <person name="Li T."/>
            <person name="Hu X."/>
            <person name="Zhang T."/>
            <person name="Song X."/>
            <person name="Zhang H."/>
            <person name="Dai N."/>
            <person name="Sheng W."/>
            <person name="Hou X."/>
            <person name="Wei L."/>
        </authorList>
    </citation>
    <scope>NUCLEOTIDE SEQUENCE</scope>
    <source>
        <strain evidence="1">G01</strain>
        <tissue evidence="1">Leaf</tissue>
    </source>
</reference>
<dbReference type="EMBL" id="JACGWK010000476">
    <property type="protein sequence ID" value="KAL0298172.1"/>
    <property type="molecule type" value="Genomic_DNA"/>
</dbReference>
<comment type="caution">
    <text evidence="1">The sequence shown here is derived from an EMBL/GenBank/DDBJ whole genome shotgun (WGS) entry which is preliminary data.</text>
</comment>
<dbReference type="AlphaFoldDB" id="A0AAW2JU53"/>
<organism evidence="1">
    <name type="scientific">Sesamum angustifolium</name>
    <dbReference type="NCBI Taxonomy" id="2727405"/>
    <lineage>
        <taxon>Eukaryota</taxon>
        <taxon>Viridiplantae</taxon>
        <taxon>Streptophyta</taxon>
        <taxon>Embryophyta</taxon>
        <taxon>Tracheophyta</taxon>
        <taxon>Spermatophyta</taxon>
        <taxon>Magnoliopsida</taxon>
        <taxon>eudicotyledons</taxon>
        <taxon>Gunneridae</taxon>
        <taxon>Pentapetalae</taxon>
        <taxon>asterids</taxon>
        <taxon>lamiids</taxon>
        <taxon>Lamiales</taxon>
        <taxon>Pedaliaceae</taxon>
        <taxon>Sesamum</taxon>
    </lineage>
</organism>
<reference evidence="1" key="2">
    <citation type="journal article" date="2024" name="Plant">
        <title>Genomic evolution and insights into agronomic trait innovations of Sesamum species.</title>
        <authorList>
            <person name="Miao H."/>
            <person name="Wang L."/>
            <person name="Qu L."/>
            <person name="Liu H."/>
            <person name="Sun Y."/>
            <person name="Le M."/>
            <person name="Wang Q."/>
            <person name="Wei S."/>
            <person name="Zheng Y."/>
            <person name="Lin W."/>
            <person name="Duan Y."/>
            <person name="Cao H."/>
            <person name="Xiong S."/>
            <person name="Wang X."/>
            <person name="Wei L."/>
            <person name="Li C."/>
            <person name="Ma Q."/>
            <person name="Ju M."/>
            <person name="Zhao R."/>
            <person name="Li G."/>
            <person name="Mu C."/>
            <person name="Tian Q."/>
            <person name="Mei H."/>
            <person name="Zhang T."/>
            <person name="Gao T."/>
            <person name="Zhang H."/>
        </authorList>
    </citation>
    <scope>NUCLEOTIDE SEQUENCE</scope>
    <source>
        <strain evidence="1">G01</strain>
    </source>
</reference>
<accession>A0AAW2JU53</accession>
<protein>
    <submittedName>
        <fullName evidence="1">Uncharacterized protein</fullName>
    </submittedName>
</protein>
<name>A0AAW2JU53_9LAMI</name>
<evidence type="ECO:0000313" key="1">
    <source>
        <dbReference type="EMBL" id="KAL0298172.1"/>
    </source>
</evidence>
<sequence>MYSVTRKLKALKPIFRQQRKQKGDLAANVKLAGEFLETSQQLLREDRLNPLLLQLEHCCRLVFLKAVKIEQVMLQQRAKLQWMKGGDQCSRVFFHKVAIRRANKRIFQISDEEGHTHVDPIDISTTFVTYYQRLLGVTGQTGLSTYAICALGHGK</sequence>
<proteinExistence type="predicted"/>
<gene>
    <name evidence="1" type="ORF">Sangu_3156800</name>
</gene>